<dbReference type="SUPFAM" id="SSF63829">
    <property type="entry name" value="Calcium-dependent phosphotriesterase"/>
    <property type="match status" value="1"/>
</dbReference>
<evidence type="ECO:0008006" key="5">
    <source>
        <dbReference type="Google" id="ProtNLM"/>
    </source>
</evidence>
<organism evidence="3 4">
    <name type="scientific">Enhygromyxa salina</name>
    <dbReference type="NCBI Taxonomy" id="215803"/>
    <lineage>
        <taxon>Bacteria</taxon>
        <taxon>Pseudomonadati</taxon>
        <taxon>Myxococcota</taxon>
        <taxon>Polyangia</taxon>
        <taxon>Nannocystales</taxon>
        <taxon>Nannocystaceae</taxon>
        <taxon>Enhygromyxa</taxon>
    </lineage>
</organism>
<protein>
    <recommendedName>
        <fullName evidence="5">Endo-1,4-beta-xylanase A</fullName>
    </recommendedName>
</protein>
<dbReference type="RefSeq" id="WP_181233209.1">
    <property type="nucleotide sequence ID" value="NZ_PVNL01000030.1"/>
</dbReference>
<proteinExistence type="predicted"/>
<keyword evidence="2" id="KW-0732">Signal</keyword>
<gene>
    <name evidence="3" type="ORF">ENSA7_10740</name>
</gene>
<feature type="signal peptide" evidence="2">
    <location>
        <begin position="1"/>
        <end position="23"/>
    </location>
</feature>
<feature type="chain" id="PRO_5015480817" description="Endo-1,4-beta-xylanase A" evidence="2">
    <location>
        <begin position="24"/>
        <end position="495"/>
    </location>
</feature>
<dbReference type="EMBL" id="PVNL01000030">
    <property type="protein sequence ID" value="PRQ09084.1"/>
    <property type="molecule type" value="Genomic_DNA"/>
</dbReference>
<evidence type="ECO:0000256" key="2">
    <source>
        <dbReference type="SAM" id="SignalP"/>
    </source>
</evidence>
<name>A0A2S9YVH7_9BACT</name>
<sequence length="495" mass="52112">MAASHRCSFIPSLLPLLWLTACAPDGGADGSTTGVDSNDGVETSGDSNSNSDSNSDSNSGDGDGDPGDGDGDPGDGDGDPGDGGSNTKFDLPPLGDLGDGQGGWTGPGSCRASETYGASGNFPMYEDPAYANFLDRTVAIVTHNNWDGPPNNYSLTIVDISGDPPPPNMNYLAPLYHRPEWTLTGALGKNFGLTLDSYGNMYLAATTVWGANSTPSEIKKIDAVTGEISVFASLPNNGPAFGNLNYDCVSETIYVSNHEDGRIYQIDMDGDIVSTYHHTSGNVTMGPANDQGEPNGAFAPLGQRPWAVQSHAGRLYYSIWAGGGGNTIWSVAYTNDNGVPDAATATMEFQTPGNQPVSDLSFAHNGFMLVAQRTMSSDMQTGAHQSTTFEYDYQNGDWIFQGTTYIVGELLPYSAAGGVDHDFVENGYVWMTGDALDFYTPNVVYGLQGTPHGGGGIEVSTLIDLDHEITQQDKTVYGDVELPIPGDVSPVPPPG</sequence>
<dbReference type="PROSITE" id="PS51257">
    <property type="entry name" value="PROKAR_LIPOPROTEIN"/>
    <property type="match status" value="1"/>
</dbReference>
<feature type="compositionally biased region" description="Acidic residues" evidence="1">
    <location>
        <begin position="62"/>
        <end position="80"/>
    </location>
</feature>
<accession>A0A2S9YVH7</accession>
<dbReference type="AlphaFoldDB" id="A0A2S9YVH7"/>
<dbReference type="Proteomes" id="UP000238823">
    <property type="component" value="Unassembled WGS sequence"/>
</dbReference>
<feature type="region of interest" description="Disordered" evidence="1">
    <location>
        <begin position="25"/>
        <end position="108"/>
    </location>
</feature>
<evidence type="ECO:0000313" key="4">
    <source>
        <dbReference type="Proteomes" id="UP000238823"/>
    </source>
</evidence>
<reference evidence="3 4" key="1">
    <citation type="submission" date="2018-03" db="EMBL/GenBank/DDBJ databases">
        <title>Draft Genome Sequences of the Obligatory Marine Myxobacteria Enhygromyxa salina SWB007.</title>
        <authorList>
            <person name="Poehlein A."/>
            <person name="Moghaddam J.A."/>
            <person name="Harms H."/>
            <person name="Alanjari M."/>
            <person name="Koenig G.M."/>
            <person name="Daniel R."/>
            <person name="Schaeberle T.F."/>
        </authorList>
    </citation>
    <scope>NUCLEOTIDE SEQUENCE [LARGE SCALE GENOMIC DNA]</scope>
    <source>
        <strain evidence="3 4">SWB007</strain>
    </source>
</reference>
<evidence type="ECO:0000313" key="3">
    <source>
        <dbReference type="EMBL" id="PRQ09084.1"/>
    </source>
</evidence>
<feature type="compositionally biased region" description="Low complexity" evidence="1">
    <location>
        <begin position="44"/>
        <end position="60"/>
    </location>
</feature>
<comment type="caution">
    <text evidence="3">The sequence shown here is derived from an EMBL/GenBank/DDBJ whole genome shotgun (WGS) entry which is preliminary data.</text>
</comment>
<feature type="compositionally biased region" description="Gly residues" evidence="1">
    <location>
        <begin position="97"/>
        <end position="106"/>
    </location>
</feature>
<evidence type="ECO:0000256" key="1">
    <source>
        <dbReference type="SAM" id="MobiDB-lite"/>
    </source>
</evidence>